<evidence type="ECO:0000256" key="1">
    <source>
        <dbReference type="ARBA" id="ARBA00001947"/>
    </source>
</evidence>
<organism evidence="6 7">
    <name type="scientific">Bacteroides faecichinchillae</name>
    <dbReference type="NCBI Taxonomy" id="871325"/>
    <lineage>
        <taxon>Bacteria</taxon>
        <taxon>Pseudomonadati</taxon>
        <taxon>Bacteroidota</taxon>
        <taxon>Bacteroidia</taxon>
        <taxon>Bacteroidales</taxon>
        <taxon>Bacteroidaceae</taxon>
        <taxon>Bacteroides</taxon>
    </lineage>
</organism>
<dbReference type="EMBL" id="FQVD01000051">
    <property type="protein sequence ID" value="SHF95789.1"/>
    <property type="molecule type" value="Genomic_DNA"/>
</dbReference>
<proteinExistence type="predicted"/>
<dbReference type="Pfam" id="PF00753">
    <property type="entry name" value="Lactamase_B"/>
    <property type="match status" value="1"/>
</dbReference>
<name>A0A1M5FWF9_9BACE</name>
<dbReference type="PANTHER" id="PTHR46233:SF3">
    <property type="entry name" value="HYDROXYACYLGLUTATHIONE HYDROLASE GLOC"/>
    <property type="match status" value="1"/>
</dbReference>
<protein>
    <submittedName>
        <fullName evidence="6">Glyoxylase, beta-lactamase superfamily II</fullName>
    </submittedName>
</protein>
<keyword evidence="2" id="KW-0479">Metal-binding</keyword>
<dbReference type="Gene3D" id="3.60.15.10">
    <property type="entry name" value="Ribonuclease Z/Hydroxyacylglutathione hydrolase-like"/>
    <property type="match status" value="1"/>
</dbReference>
<gene>
    <name evidence="6" type="ORF">SAMN05444349_15118</name>
</gene>
<keyword evidence="4" id="KW-0862">Zinc</keyword>
<dbReference type="InterPro" id="IPR036866">
    <property type="entry name" value="RibonucZ/Hydroxyglut_hydro"/>
</dbReference>
<keyword evidence="7" id="KW-1185">Reference proteome</keyword>
<evidence type="ECO:0000313" key="7">
    <source>
        <dbReference type="Proteomes" id="UP000184436"/>
    </source>
</evidence>
<comment type="cofactor">
    <cofactor evidence="1">
        <name>Zn(2+)</name>
        <dbReference type="ChEBI" id="CHEBI:29105"/>
    </cofactor>
</comment>
<evidence type="ECO:0000256" key="2">
    <source>
        <dbReference type="ARBA" id="ARBA00022723"/>
    </source>
</evidence>
<dbReference type="InterPro" id="IPR001279">
    <property type="entry name" value="Metallo-B-lactamas"/>
</dbReference>
<dbReference type="GO" id="GO:0016787">
    <property type="term" value="F:hydrolase activity"/>
    <property type="evidence" value="ECO:0007669"/>
    <property type="project" value="UniProtKB-KW"/>
</dbReference>
<feature type="domain" description="Metallo-beta-lactamase" evidence="5">
    <location>
        <begin position="13"/>
        <end position="193"/>
    </location>
</feature>
<evidence type="ECO:0000256" key="3">
    <source>
        <dbReference type="ARBA" id="ARBA00022801"/>
    </source>
</evidence>
<accession>A0A1M5FWF9</accession>
<evidence type="ECO:0000313" key="6">
    <source>
        <dbReference type="EMBL" id="SHF95789.1"/>
    </source>
</evidence>
<dbReference type="CDD" id="cd06262">
    <property type="entry name" value="metallo-hydrolase-like_MBL-fold"/>
    <property type="match status" value="1"/>
</dbReference>
<dbReference type="PANTHER" id="PTHR46233">
    <property type="entry name" value="HYDROXYACYLGLUTATHIONE HYDROLASE GLOC"/>
    <property type="match status" value="1"/>
</dbReference>
<dbReference type="SUPFAM" id="SSF56281">
    <property type="entry name" value="Metallo-hydrolase/oxidoreductase"/>
    <property type="match status" value="1"/>
</dbReference>
<dbReference type="InterPro" id="IPR051453">
    <property type="entry name" value="MBL_Glyoxalase_II"/>
</dbReference>
<dbReference type="RefSeq" id="WP_025075860.1">
    <property type="nucleotide sequence ID" value="NZ_FQVD01000051.1"/>
</dbReference>
<dbReference type="STRING" id="871325.SAMN05444349_15118"/>
<dbReference type="Proteomes" id="UP000184436">
    <property type="component" value="Unassembled WGS sequence"/>
</dbReference>
<dbReference type="GO" id="GO:0046872">
    <property type="term" value="F:metal ion binding"/>
    <property type="evidence" value="ECO:0007669"/>
    <property type="project" value="UniProtKB-KW"/>
</dbReference>
<sequence>MKVVTIRNSVLQSCSFLLYKEEKHDAILIDCGDVQPILDELNNRGLRLVGIFITHCHYDHVYGLNNLLRSINFQCKVYVTEICMIGLKDIRVNLSKYHKDPFVLDEDVQTILIASNCLQRIAGIEINCIPTPGHDSSCICYLIEKCLFTGDSYIPHLPVFTKWKRSNKNQALKNEEKLRIMSQQNGYIVYSGHWTKVR</sequence>
<dbReference type="AlphaFoldDB" id="A0A1M5FWF9"/>
<evidence type="ECO:0000256" key="4">
    <source>
        <dbReference type="ARBA" id="ARBA00022833"/>
    </source>
</evidence>
<keyword evidence="3" id="KW-0378">Hydrolase</keyword>
<dbReference type="OrthoDB" id="9802248at2"/>
<evidence type="ECO:0000259" key="5">
    <source>
        <dbReference type="SMART" id="SM00849"/>
    </source>
</evidence>
<reference evidence="6 7" key="1">
    <citation type="submission" date="2016-11" db="EMBL/GenBank/DDBJ databases">
        <authorList>
            <person name="Jaros S."/>
            <person name="Januszkiewicz K."/>
            <person name="Wedrychowicz H."/>
        </authorList>
    </citation>
    <scope>NUCLEOTIDE SEQUENCE [LARGE SCALE GENOMIC DNA]</scope>
    <source>
        <strain evidence="6 7">DSM 26883</strain>
    </source>
</reference>
<dbReference type="SMART" id="SM00849">
    <property type="entry name" value="Lactamase_B"/>
    <property type="match status" value="1"/>
</dbReference>